<dbReference type="InterPro" id="IPR050164">
    <property type="entry name" value="Peptidase_C19"/>
</dbReference>
<evidence type="ECO:0000256" key="1">
    <source>
        <dbReference type="ARBA" id="ARBA00000707"/>
    </source>
</evidence>
<dbReference type="GO" id="GO:0004843">
    <property type="term" value="F:cysteine-type deubiquitinase activity"/>
    <property type="evidence" value="ECO:0007669"/>
    <property type="project" value="UniProtKB-EC"/>
</dbReference>
<evidence type="ECO:0000313" key="9">
    <source>
        <dbReference type="EMBL" id="KFM83185.1"/>
    </source>
</evidence>
<evidence type="ECO:0000256" key="5">
    <source>
        <dbReference type="ARBA" id="ARBA00022786"/>
    </source>
</evidence>
<evidence type="ECO:0000259" key="8">
    <source>
        <dbReference type="PROSITE" id="PS50235"/>
    </source>
</evidence>
<keyword evidence="10" id="KW-1185">Reference proteome</keyword>
<dbReference type="PROSITE" id="PS00973">
    <property type="entry name" value="USP_2"/>
    <property type="match status" value="1"/>
</dbReference>
<evidence type="ECO:0000256" key="3">
    <source>
        <dbReference type="ARBA" id="ARBA00012759"/>
    </source>
</evidence>
<evidence type="ECO:0000256" key="2">
    <source>
        <dbReference type="ARBA" id="ARBA00005427"/>
    </source>
</evidence>
<proteinExistence type="inferred from homology"/>
<evidence type="ECO:0000256" key="7">
    <source>
        <dbReference type="ARBA" id="ARBA00022807"/>
    </source>
</evidence>
<dbReference type="Proteomes" id="UP000054359">
    <property type="component" value="Unassembled WGS sequence"/>
</dbReference>
<comment type="catalytic activity">
    <reaction evidence="1">
        <text>Thiol-dependent hydrolysis of ester, thioester, amide, peptide and isopeptide bonds formed by the C-terminal Gly of ubiquitin (a 76-residue protein attached to proteins as an intracellular targeting signal).</text>
        <dbReference type="EC" id="3.4.19.12"/>
    </reaction>
</comment>
<dbReference type="SUPFAM" id="SSF54001">
    <property type="entry name" value="Cysteine proteinases"/>
    <property type="match status" value="1"/>
</dbReference>
<keyword evidence="4" id="KW-0645">Protease</keyword>
<dbReference type="PANTHER" id="PTHR24006">
    <property type="entry name" value="UBIQUITIN CARBOXYL-TERMINAL HYDROLASE"/>
    <property type="match status" value="1"/>
</dbReference>
<evidence type="ECO:0000256" key="4">
    <source>
        <dbReference type="ARBA" id="ARBA00022670"/>
    </source>
</evidence>
<dbReference type="GO" id="GO:0016579">
    <property type="term" value="P:protein deubiquitination"/>
    <property type="evidence" value="ECO:0007669"/>
    <property type="project" value="InterPro"/>
</dbReference>
<dbReference type="GO" id="GO:0005634">
    <property type="term" value="C:nucleus"/>
    <property type="evidence" value="ECO:0007669"/>
    <property type="project" value="TreeGrafter"/>
</dbReference>
<dbReference type="OrthoDB" id="429671at2759"/>
<gene>
    <name evidence="9" type="ORF">X975_03601</name>
</gene>
<dbReference type="CDD" id="cd02257">
    <property type="entry name" value="Peptidase_C19"/>
    <property type="match status" value="1"/>
</dbReference>
<dbReference type="GO" id="GO:0030330">
    <property type="term" value="P:DNA damage response, signal transduction by p53 class mediator"/>
    <property type="evidence" value="ECO:0007669"/>
    <property type="project" value="TreeGrafter"/>
</dbReference>
<dbReference type="GO" id="GO:0005829">
    <property type="term" value="C:cytosol"/>
    <property type="evidence" value="ECO:0007669"/>
    <property type="project" value="TreeGrafter"/>
</dbReference>
<dbReference type="FunFam" id="3.90.70.10:FF:000092">
    <property type="entry name" value="Ubiquitin carboxyl-terminal hydrolase"/>
    <property type="match status" value="1"/>
</dbReference>
<dbReference type="GO" id="GO:0006508">
    <property type="term" value="P:proteolysis"/>
    <property type="evidence" value="ECO:0007669"/>
    <property type="project" value="UniProtKB-KW"/>
</dbReference>
<keyword evidence="7" id="KW-0788">Thiol protease</keyword>
<dbReference type="EC" id="3.4.19.12" evidence="3"/>
<dbReference type="PANTHER" id="PTHR24006:SF687">
    <property type="entry name" value="UBIQUITIN CARBOXYL-TERMINAL HYDROLASE 10"/>
    <property type="match status" value="1"/>
</dbReference>
<dbReference type="GO" id="GO:0010506">
    <property type="term" value="P:regulation of autophagy"/>
    <property type="evidence" value="ECO:0007669"/>
    <property type="project" value="TreeGrafter"/>
</dbReference>
<name>A0A087V0P6_STEMI</name>
<dbReference type="Gene3D" id="3.90.70.10">
    <property type="entry name" value="Cysteine proteinases"/>
    <property type="match status" value="1"/>
</dbReference>
<dbReference type="STRING" id="407821.A0A087V0P6"/>
<comment type="similarity">
    <text evidence="2">Belongs to the peptidase C19 family. USP10 subfamily.</text>
</comment>
<reference evidence="9 10" key="1">
    <citation type="submission" date="2013-11" db="EMBL/GenBank/DDBJ databases">
        <title>Genome sequencing of Stegodyphus mimosarum.</title>
        <authorList>
            <person name="Bechsgaard J."/>
        </authorList>
    </citation>
    <scope>NUCLEOTIDE SEQUENCE [LARGE SCALE GENOMIC DNA]</scope>
</reference>
<keyword evidence="5" id="KW-0833">Ubl conjugation pathway</keyword>
<feature type="domain" description="USP" evidence="8">
    <location>
        <begin position="349"/>
        <end position="709"/>
    </location>
</feature>
<dbReference type="EMBL" id="KL813660">
    <property type="protein sequence ID" value="KFM83185.1"/>
    <property type="molecule type" value="Genomic_DNA"/>
</dbReference>
<dbReference type="Pfam" id="PF00443">
    <property type="entry name" value="UCH"/>
    <property type="match status" value="1"/>
</dbReference>
<dbReference type="AlphaFoldDB" id="A0A087V0P6"/>
<dbReference type="InterPro" id="IPR028889">
    <property type="entry name" value="USP"/>
</dbReference>
<organism evidence="9 10">
    <name type="scientific">Stegodyphus mimosarum</name>
    <name type="common">African social velvet spider</name>
    <dbReference type="NCBI Taxonomy" id="407821"/>
    <lineage>
        <taxon>Eukaryota</taxon>
        <taxon>Metazoa</taxon>
        <taxon>Ecdysozoa</taxon>
        <taxon>Arthropoda</taxon>
        <taxon>Chelicerata</taxon>
        <taxon>Arachnida</taxon>
        <taxon>Araneae</taxon>
        <taxon>Araneomorphae</taxon>
        <taxon>Entelegynae</taxon>
        <taxon>Eresoidea</taxon>
        <taxon>Eresidae</taxon>
        <taxon>Stegodyphus</taxon>
    </lineage>
</organism>
<protein>
    <recommendedName>
        <fullName evidence="3">ubiquitinyl hydrolase 1</fullName>
        <ecNumber evidence="3">3.4.19.12</ecNumber>
    </recommendedName>
</protein>
<evidence type="ECO:0000256" key="6">
    <source>
        <dbReference type="ARBA" id="ARBA00022801"/>
    </source>
</evidence>
<keyword evidence="6 9" id="KW-0378">Hydrolase</keyword>
<dbReference type="OMA" id="NGMHEEM"/>
<dbReference type="InterPro" id="IPR001394">
    <property type="entry name" value="Peptidase_C19_UCH"/>
</dbReference>
<evidence type="ECO:0000313" key="10">
    <source>
        <dbReference type="Proteomes" id="UP000054359"/>
    </source>
</evidence>
<dbReference type="PROSITE" id="PS50235">
    <property type="entry name" value="USP_3"/>
    <property type="match status" value="1"/>
</dbReference>
<sequence>MEGGLFFLNLDGLDDNQIKQLNDILHSSNYNSEIEFPWDNNPEEKHVTKGGSSLNVHAPVFETYVSRVNNHEVGEPCYSSTVPFSNGSSQVLNSVPHKNSEHDYPVNSGKKSLQQENLSYVNGQLAHQTAKAFDTCNAYSEVSETAYCDAFPSRSLNTQVHTPAANFKLNPTVSCFVPQNIKGFVQQSPSSVSNELQTQNKIETHQNNETSIVHEKAECLDKQNSSIGRDIVTQVVNGSDQKLEHENVTCGKSNIQSDKIDGTAHTKKSNATISVPVRRSWADVVSSGQRVAEKVPLTKPLENGNKTQNVQKDQEIENLSIEEDKMSLSLGKHLHHLTLDFQPVLLQPRGLINRRNWCYINATLQALLACPPFFTLLRNLPLGPGVERGKSSTPVIDSMVKVAYEFSQYQSPQEELQLGTPFQPDFMYDMLRDLKSDCLKGQQEDAEEFLSFILNGMHEEMVKIIKNYERKNHIELCNDNDIRENGDVSEGEEEWQVIGSKHKGMVTRKVAEHKTPISDLLGGQIKSFLTTSGNKTSASIQPFFTLQLDIQSENVSSVSEALKEMTVKEPIQGYTCAKTKQEVEAYSHISLQKLPPILILHLKRFVYNKNGGCKKVMKKTDYPIQLELSKDLFSPDVKKNQRLRLYKLFAVMYHDGEEAVKGHYISDVYNHGCKTWIRCDDRSLSAVTEAQVLSHSPPRVPYLLFYQES</sequence>
<dbReference type="InterPro" id="IPR038765">
    <property type="entry name" value="Papain-like_cys_pep_sf"/>
</dbReference>
<dbReference type="InterPro" id="IPR018200">
    <property type="entry name" value="USP_CS"/>
</dbReference>
<feature type="non-terminal residue" evidence="9">
    <location>
        <position position="709"/>
    </location>
</feature>
<accession>A0A087V0P6</accession>